<dbReference type="EMBL" id="VEPZ02000472">
    <property type="protein sequence ID" value="KAE8724240.1"/>
    <property type="molecule type" value="Genomic_DNA"/>
</dbReference>
<dbReference type="SMART" id="SM00667">
    <property type="entry name" value="LisH"/>
    <property type="match status" value="1"/>
</dbReference>
<dbReference type="SMART" id="SM00757">
    <property type="entry name" value="CRA"/>
    <property type="match status" value="1"/>
</dbReference>
<evidence type="ECO:0000313" key="2">
    <source>
        <dbReference type="EMBL" id="KAE8724240.1"/>
    </source>
</evidence>
<dbReference type="PROSITE" id="PS50896">
    <property type="entry name" value="LISH"/>
    <property type="match status" value="1"/>
</dbReference>
<evidence type="ECO:0000313" key="3">
    <source>
        <dbReference type="Proteomes" id="UP000436088"/>
    </source>
</evidence>
<dbReference type="InterPro" id="IPR013144">
    <property type="entry name" value="CRA_dom"/>
</dbReference>
<protein>
    <submittedName>
        <fullName evidence="2">Detected protein of confused Function</fullName>
    </submittedName>
</protein>
<feature type="domain" description="CRA" evidence="1">
    <location>
        <begin position="71"/>
        <end position="162"/>
    </location>
</feature>
<dbReference type="InterPro" id="IPR024964">
    <property type="entry name" value="CTLH/CRA"/>
</dbReference>
<dbReference type="InterPro" id="IPR006594">
    <property type="entry name" value="LisH"/>
</dbReference>
<dbReference type="Pfam" id="PF10607">
    <property type="entry name" value="CTLH"/>
    <property type="match status" value="1"/>
</dbReference>
<dbReference type="Proteomes" id="UP000436088">
    <property type="component" value="Unassembled WGS sequence"/>
</dbReference>
<comment type="caution">
    <text evidence="2">The sequence shown here is derived from an EMBL/GenBank/DDBJ whole genome shotgun (WGS) entry which is preliminary data.</text>
</comment>
<evidence type="ECO:0000259" key="1">
    <source>
        <dbReference type="SMART" id="SM00757"/>
    </source>
</evidence>
<keyword evidence="3" id="KW-1185">Reference proteome</keyword>
<gene>
    <name evidence="2" type="ORF">F3Y22_tig00010533pilonHSYRG00047</name>
</gene>
<name>A0A6A3C4Y0_HIBSY</name>
<dbReference type="AlphaFoldDB" id="A0A6A3C4Y0"/>
<sequence length="182" mass="20669">MHLITRKAWENKLNRVKIRKEDMNKLVMDFLVIEGYAEAAEIFRMESGTDLVIDPATVAARMAVKRAVLCGNIEEAIDKIIGLNLDESFLEEIERTVSLLAFVDVWNCPERRLMDESRLLKLASDVNVAILSYQNLGEEPRLDGLLRMLICAQFKLGKTAVYPRINILLSADSKTRGWTGEE</sequence>
<dbReference type="Pfam" id="PF08513">
    <property type="entry name" value="LisH"/>
    <property type="match status" value="1"/>
</dbReference>
<accession>A0A6A3C4Y0</accession>
<reference evidence="2" key="1">
    <citation type="submission" date="2019-09" db="EMBL/GenBank/DDBJ databases">
        <title>Draft genome information of white flower Hibiscus syriacus.</title>
        <authorList>
            <person name="Kim Y.-M."/>
        </authorList>
    </citation>
    <scope>NUCLEOTIDE SEQUENCE [LARGE SCALE GENOMIC DNA]</scope>
    <source>
        <strain evidence="2">YM2019G1</strain>
    </source>
</reference>
<organism evidence="2 3">
    <name type="scientific">Hibiscus syriacus</name>
    <name type="common">Rose of Sharon</name>
    <dbReference type="NCBI Taxonomy" id="106335"/>
    <lineage>
        <taxon>Eukaryota</taxon>
        <taxon>Viridiplantae</taxon>
        <taxon>Streptophyta</taxon>
        <taxon>Embryophyta</taxon>
        <taxon>Tracheophyta</taxon>
        <taxon>Spermatophyta</taxon>
        <taxon>Magnoliopsida</taxon>
        <taxon>eudicotyledons</taxon>
        <taxon>Gunneridae</taxon>
        <taxon>Pentapetalae</taxon>
        <taxon>rosids</taxon>
        <taxon>malvids</taxon>
        <taxon>Malvales</taxon>
        <taxon>Malvaceae</taxon>
        <taxon>Malvoideae</taxon>
        <taxon>Hibiscus</taxon>
    </lineage>
</organism>
<dbReference type="InterPro" id="IPR050618">
    <property type="entry name" value="Ubq-SigPath_Reg"/>
</dbReference>
<proteinExistence type="predicted"/>
<dbReference type="PANTHER" id="PTHR12864">
    <property type="entry name" value="RAN BINDING PROTEIN 9-RELATED"/>
    <property type="match status" value="1"/>
</dbReference>